<dbReference type="EC" id="2.4.99.28" evidence="7"/>
<dbReference type="SUPFAM" id="SSF53955">
    <property type="entry name" value="Lysozyme-like"/>
    <property type="match status" value="1"/>
</dbReference>
<evidence type="ECO:0000256" key="2">
    <source>
        <dbReference type="ARBA" id="ARBA00022670"/>
    </source>
</evidence>
<keyword evidence="2" id="KW-0645">Protease</keyword>
<dbReference type="InterPro" id="IPR023346">
    <property type="entry name" value="Lysozyme-like_dom_sf"/>
</dbReference>
<dbReference type="EMBL" id="SCKX01000001">
    <property type="protein sequence ID" value="RWZ78837.1"/>
    <property type="molecule type" value="Genomic_DNA"/>
</dbReference>
<keyword evidence="5" id="KW-0378">Hydrolase</keyword>
<evidence type="ECO:0000313" key="12">
    <source>
        <dbReference type="EMBL" id="RWZ78837.1"/>
    </source>
</evidence>
<dbReference type="Gene3D" id="3.40.710.10">
    <property type="entry name" value="DD-peptidase/beta-lactamase superfamily"/>
    <property type="match status" value="1"/>
</dbReference>
<dbReference type="InterPro" id="IPR036950">
    <property type="entry name" value="PBP_transglycosylase"/>
</dbReference>
<dbReference type="GO" id="GO:0030288">
    <property type="term" value="C:outer membrane-bounded periplasmic space"/>
    <property type="evidence" value="ECO:0007669"/>
    <property type="project" value="TreeGrafter"/>
</dbReference>
<dbReference type="GO" id="GO:0006508">
    <property type="term" value="P:proteolysis"/>
    <property type="evidence" value="ECO:0007669"/>
    <property type="project" value="UniProtKB-KW"/>
</dbReference>
<comment type="catalytic activity">
    <reaction evidence="8">
        <text>[GlcNAc-(1-&gt;4)-Mur2Ac(oyl-L-Ala-gamma-D-Glu-L-Lys-D-Ala-D-Ala)](n)-di-trans,octa-cis-undecaprenyl diphosphate + beta-D-GlcNAc-(1-&gt;4)-Mur2Ac(oyl-L-Ala-gamma-D-Glu-L-Lys-D-Ala-D-Ala)-di-trans,octa-cis-undecaprenyl diphosphate = [GlcNAc-(1-&gt;4)-Mur2Ac(oyl-L-Ala-gamma-D-Glu-L-Lys-D-Ala-D-Ala)](n+1)-di-trans,octa-cis-undecaprenyl diphosphate + di-trans,octa-cis-undecaprenyl diphosphate + H(+)</text>
        <dbReference type="Rhea" id="RHEA:23708"/>
        <dbReference type="Rhea" id="RHEA-COMP:9602"/>
        <dbReference type="Rhea" id="RHEA-COMP:9603"/>
        <dbReference type="ChEBI" id="CHEBI:15378"/>
        <dbReference type="ChEBI" id="CHEBI:58405"/>
        <dbReference type="ChEBI" id="CHEBI:60033"/>
        <dbReference type="ChEBI" id="CHEBI:78435"/>
        <dbReference type="EC" id="2.4.99.28"/>
    </reaction>
</comment>
<dbReference type="AlphaFoldDB" id="A0A4V1J7I8"/>
<evidence type="ECO:0000256" key="5">
    <source>
        <dbReference type="ARBA" id="ARBA00022801"/>
    </source>
</evidence>
<keyword evidence="13" id="KW-1185">Reference proteome</keyword>
<evidence type="ECO:0000256" key="6">
    <source>
        <dbReference type="ARBA" id="ARBA00023268"/>
    </source>
</evidence>
<dbReference type="InterPro" id="IPR001264">
    <property type="entry name" value="Glyco_trans_51"/>
</dbReference>
<dbReference type="InterPro" id="IPR050396">
    <property type="entry name" value="Glycosyltr_51/Transpeptidase"/>
</dbReference>
<evidence type="ECO:0000256" key="4">
    <source>
        <dbReference type="ARBA" id="ARBA00022679"/>
    </source>
</evidence>
<evidence type="ECO:0000259" key="10">
    <source>
        <dbReference type="Pfam" id="PF00905"/>
    </source>
</evidence>
<dbReference type="Proteomes" id="UP000289257">
    <property type="component" value="Unassembled WGS sequence"/>
</dbReference>
<dbReference type="GO" id="GO:0008955">
    <property type="term" value="F:peptidoglycan glycosyltransferase activity"/>
    <property type="evidence" value="ECO:0007669"/>
    <property type="project" value="UniProtKB-EC"/>
</dbReference>
<keyword evidence="9" id="KW-0472">Membrane</keyword>
<keyword evidence="1" id="KW-0121">Carboxypeptidase</keyword>
<organism evidence="12 13">
    <name type="scientific">Candidatus Microsaccharimonas sossegonensis</name>
    <dbReference type="NCBI Taxonomy" id="2506948"/>
    <lineage>
        <taxon>Bacteria</taxon>
        <taxon>Candidatus Saccharimonadota</taxon>
        <taxon>Candidatus Saccharimonadia</taxon>
        <taxon>Candidatus Saccharimonadales</taxon>
        <taxon>Candidatus Saccharimonadaceae</taxon>
        <taxon>Candidatus Microsaccharimonas</taxon>
    </lineage>
</organism>
<dbReference type="PANTHER" id="PTHR32282:SF33">
    <property type="entry name" value="PEPTIDOGLYCAN GLYCOSYLTRANSFERASE"/>
    <property type="match status" value="1"/>
</dbReference>
<sequence>MAKAKKSTSRTLNVYANLSNKRKVKKDSETRRRAEYLATLPKHPVKRLLYRLHPKRFWAYWFSKRGVIMALKIFGVTILLLALLVGGLFAYFRKDLNQIRPGEIDKRVQSTVTTYLDRNGQTLWVDKGGGNYKLVVPSQDLSDNLKKATVAIEDRNFYNHSGISITGTLRAAFNNFTGGSVQGGSTLTQQLVKQVFFADQAQNRGLSGIPRKIKELILSIEIERMYTKDQILTLYLNESPYGGPRNGAESGAQAYFGVAAKDLTLAQASLLAAIPQNPSEFNPYNVAGHQALINRQYEVLDAMRQVGYITQAQMDAAKKEPILDTLKPEQSQYAGIKAPHFVQMVRNQLQNELGVTTVGKGGLTVKTTLDLRIQNKLEQAMTDMFNSYVPAYAGFTNGAATVEDTQTGQIVALVGSKNFNAAGFGQDNAATAYIQPGSSIKPLVYSQLFQQKPTGQQNYGSGSILKDEPIDAIYGAQLQNADRKFLGDITIRTSLASSRNVPAVKAMVINENAKKGSTLQTIRDMGASSYCTQGADTTAGLSLAIGGCGLKQIDLVNGYASIARGGVYKPQSSVLEVKNSSGETLKKWSDVAGTQIVSPQTAYVVDDILGDTNASAALGNYAAKNISGVKLAIKTGTSDKGGNAKDLWMLAYSPVLTMGVWLGNPDTTVLKNGTSSLGSPIVASVMEYAHKSVYAPEGKYKLGDWFKQPTGIQRVTQNGVSQVYPSWWNATQGQTNAQLTFDKVSKYKATSCTPEAAKDTVNVTKTTDPVTKKDIYTNVPNGYDATKDDDKHSCNDAMPSIVNVSAVGGTVTVTVNPGTFPLNPSGATITYNGVALGGITYSSNGNLGIYKANYTGTATPGSISATVLDTGYYASSPKTNP</sequence>
<protein>
    <recommendedName>
        <fullName evidence="7">peptidoglycan glycosyltransferase</fullName>
        <ecNumber evidence="7">2.4.99.28</ecNumber>
    </recommendedName>
</protein>
<evidence type="ECO:0000256" key="9">
    <source>
        <dbReference type="SAM" id="Phobius"/>
    </source>
</evidence>
<feature type="domain" description="Penicillin-binding protein transpeptidase" evidence="10">
    <location>
        <begin position="398"/>
        <end position="687"/>
    </location>
</feature>
<dbReference type="GO" id="GO:0009252">
    <property type="term" value="P:peptidoglycan biosynthetic process"/>
    <property type="evidence" value="ECO:0007669"/>
    <property type="project" value="TreeGrafter"/>
</dbReference>
<keyword evidence="9" id="KW-1133">Transmembrane helix</keyword>
<dbReference type="Gene3D" id="1.10.3810.10">
    <property type="entry name" value="Biosynthetic peptidoglycan transglycosylase-like"/>
    <property type="match status" value="1"/>
</dbReference>
<feature type="transmembrane region" description="Helical" evidence="9">
    <location>
        <begin position="73"/>
        <end position="92"/>
    </location>
</feature>
<keyword evidence="3" id="KW-0328">Glycosyltransferase</keyword>
<proteinExistence type="predicted"/>
<gene>
    <name evidence="12" type="ORF">EOT05_03770</name>
</gene>
<dbReference type="GO" id="GO:0008658">
    <property type="term" value="F:penicillin binding"/>
    <property type="evidence" value="ECO:0007669"/>
    <property type="project" value="InterPro"/>
</dbReference>
<comment type="caution">
    <text evidence="12">The sequence shown here is derived from an EMBL/GenBank/DDBJ whole genome shotgun (WGS) entry which is preliminary data.</text>
</comment>
<name>A0A4V1J7I8_9BACT</name>
<feature type="domain" description="Glycosyl transferase family 51" evidence="11">
    <location>
        <begin position="131"/>
        <end position="303"/>
    </location>
</feature>
<keyword evidence="9" id="KW-0812">Transmembrane</keyword>
<dbReference type="Pfam" id="PF00905">
    <property type="entry name" value="Transpeptidase"/>
    <property type="match status" value="1"/>
</dbReference>
<evidence type="ECO:0000256" key="3">
    <source>
        <dbReference type="ARBA" id="ARBA00022676"/>
    </source>
</evidence>
<evidence type="ECO:0000256" key="7">
    <source>
        <dbReference type="ARBA" id="ARBA00044770"/>
    </source>
</evidence>
<dbReference type="Pfam" id="PF00912">
    <property type="entry name" value="Transgly"/>
    <property type="match status" value="1"/>
</dbReference>
<evidence type="ECO:0000313" key="13">
    <source>
        <dbReference type="Proteomes" id="UP000289257"/>
    </source>
</evidence>
<reference evidence="12" key="1">
    <citation type="submission" date="2019-01" db="EMBL/GenBank/DDBJ databases">
        <title>Genomic signatures and co-occurrence patterns of the ultra-small Saccharimodia (Patescibacteria phylum) suggest a symbiotic lifestyle.</title>
        <authorList>
            <person name="Lemos L."/>
            <person name="Medeiros J."/>
            <person name="Andreote F."/>
            <person name="Fernandes G."/>
            <person name="Varani A."/>
            <person name="Oliveira G."/>
            <person name="Pylro V."/>
        </authorList>
    </citation>
    <scope>NUCLEOTIDE SEQUENCE [LARGE SCALE GENOMIC DNA]</scope>
    <source>
        <strain evidence="12">AMD02</strain>
    </source>
</reference>
<dbReference type="InterPro" id="IPR012338">
    <property type="entry name" value="Beta-lactam/transpept-like"/>
</dbReference>
<dbReference type="SUPFAM" id="SSF56601">
    <property type="entry name" value="beta-lactamase/transpeptidase-like"/>
    <property type="match status" value="1"/>
</dbReference>
<evidence type="ECO:0000256" key="8">
    <source>
        <dbReference type="ARBA" id="ARBA00049902"/>
    </source>
</evidence>
<keyword evidence="6" id="KW-0511">Multifunctional enzyme</keyword>
<accession>A0A4V1J7I8</accession>
<dbReference type="InterPro" id="IPR001460">
    <property type="entry name" value="PCN-bd_Tpept"/>
</dbReference>
<evidence type="ECO:0000256" key="1">
    <source>
        <dbReference type="ARBA" id="ARBA00022645"/>
    </source>
</evidence>
<dbReference type="PANTHER" id="PTHR32282">
    <property type="entry name" value="BINDING PROTEIN TRANSPEPTIDASE, PUTATIVE-RELATED"/>
    <property type="match status" value="1"/>
</dbReference>
<keyword evidence="4" id="KW-0808">Transferase</keyword>
<evidence type="ECO:0000259" key="11">
    <source>
        <dbReference type="Pfam" id="PF00912"/>
    </source>
</evidence>
<dbReference type="GO" id="GO:0004180">
    <property type="term" value="F:carboxypeptidase activity"/>
    <property type="evidence" value="ECO:0007669"/>
    <property type="project" value="UniProtKB-KW"/>
</dbReference>